<proteinExistence type="predicted"/>
<dbReference type="Proteomes" id="UP000756921">
    <property type="component" value="Unassembled WGS sequence"/>
</dbReference>
<organism evidence="1 2">
    <name type="scientific">Paraphaeosphaeria minitans</name>
    <dbReference type="NCBI Taxonomy" id="565426"/>
    <lineage>
        <taxon>Eukaryota</taxon>
        <taxon>Fungi</taxon>
        <taxon>Dikarya</taxon>
        <taxon>Ascomycota</taxon>
        <taxon>Pezizomycotina</taxon>
        <taxon>Dothideomycetes</taxon>
        <taxon>Pleosporomycetidae</taxon>
        <taxon>Pleosporales</taxon>
        <taxon>Massarineae</taxon>
        <taxon>Didymosphaeriaceae</taxon>
        <taxon>Paraphaeosphaeria</taxon>
    </lineage>
</organism>
<keyword evidence="2" id="KW-1185">Reference proteome</keyword>
<dbReference type="AlphaFoldDB" id="A0A9P6G8F0"/>
<comment type="caution">
    <text evidence="1">The sequence shown here is derived from an EMBL/GenBank/DDBJ whole genome shotgun (WGS) entry which is preliminary data.</text>
</comment>
<dbReference type="OrthoDB" id="424834at2759"/>
<evidence type="ECO:0000313" key="2">
    <source>
        <dbReference type="Proteomes" id="UP000756921"/>
    </source>
</evidence>
<dbReference type="EMBL" id="WJXW01000013">
    <property type="protein sequence ID" value="KAF9731031.1"/>
    <property type="molecule type" value="Genomic_DNA"/>
</dbReference>
<accession>A0A9P6G8F0</accession>
<protein>
    <submittedName>
        <fullName evidence="1">Uncharacterized protein</fullName>
    </submittedName>
</protein>
<reference evidence="1" key="1">
    <citation type="journal article" date="2020" name="Mol. Plant Microbe Interact.">
        <title>Genome Sequence of the Biocontrol Agent Coniothyrium minitans strain Conio (IMI 134523).</title>
        <authorList>
            <person name="Patel D."/>
            <person name="Shittu T.A."/>
            <person name="Baroncelli R."/>
            <person name="Muthumeenakshi S."/>
            <person name="Osborne T.H."/>
            <person name="Janganan T.K."/>
            <person name="Sreenivasaprasad S."/>
        </authorList>
    </citation>
    <scope>NUCLEOTIDE SEQUENCE</scope>
    <source>
        <strain evidence="1">Conio</strain>
    </source>
</reference>
<gene>
    <name evidence="1" type="ORF">PMIN01_10989</name>
</gene>
<evidence type="ECO:0000313" key="1">
    <source>
        <dbReference type="EMBL" id="KAF9731031.1"/>
    </source>
</evidence>
<name>A0A9P6G8F0_9PLEO</name>
<sequence length="136" mass="15046">MAQVSCSTATRLTLSIDLRGGRRADALVQVAQYKVFLGMVAPGNGFASTLGFELGVGKIRAFAGKASANMIAKRTGDFAWVFWVVVFHELVPQPHDEVFYWLTNVVNRNFHGVNDSARGELLKERSKKFELKKALT</sequence>